<feature type="chain" id="PRO_5040273000" evidence="1">
    <location>
        <begin position="20"/>
        <end position="86"/>
    </location>
</feature>
<gene>
    <name evidence="2" type="ORF">CHIRRI_LOCUS7956</name>
</gene>
<name>A0A9N9WT57_9DIPT</name>
<feature type="signal peptide" evidence="1">
    <location>
        <begin position="1"/>
        <end position="19"/>
    </location>
</feature>
<dbReference type="Proteomes" id="UP001153620">
    <property type="component" value="Chromosome 2"/>
</dbReference>
<evidence type="ECO:0000313" key="2">
    <source>
        <dbReference type="EMBL" id="CAG9805079.1"/>
    </source>
</evidence>
<keyword evidence="1" id="KW-0732">Signal</keyword>
<sequence>MKFLGFAIVLIFCIAAALAQDEPAASGPLSITGNNIGDIVTVGVNANAVVSSNTELNILTMLAALLNQQLAVVGDIPLPIEPAETK</sequence>
<reference evidence="2" key="2">
    <citation type="submission" date="2022-10" db="EMBL/GenBank/DDBJ databases">
        <authorList>
            <consortium name="ENA_rothamsted_submissions"/>
            <consortium name="culmorum"/>
            <person name="King R."/>
        </authorList>
    </citation>
    <scope>NUCLEOTIDE SEQUENCE</scope>
</reference>
<proteinExistence type="predicted"/>
<keyword evidence="3" id="KW-1185">Reference proteome</keyword>
<dbReference type="EMBL" id="OU895878">
    <property type="protein sequence ID" value="CAG9805079.1"/>
    <property type="molecule type" value="Genomic_DNA"/>
</dbReference>
<organism evidence="2 3">
    <name type="scientific">Chironomus riparius</name>
    <dbReference type="NCBI Taxonomy" id="315576"/>
    <lineage>
        <taxon>Eukaryota</taxon>
        <taxon>Metazoa</taxon>
        <taxon>Ecdysozoa</taxon>
        <taxon>Arthropoda</taxon>
        <taxon>Hexapoda</taxon>
        <taxon>Insecta</taxon>
        <taxon>Pterygota</taxon>
        <taxon>Neoptera</taxon>
        <taxon>Endopterygota</taxon>
        <taxon>Diptera</taxon>
        <taxon>Nematocera</taxon>
        <taxon>Chironomoidea</taxon>
        <taxon>Chironomidae</taxon>
        <taxon>Chironominae</taxon>
        <taxon>Chironomus</taxon>
    </lineage>
</organism>
<dbReference type="AlphaFoldDB" id="A0A9N9WT57"/>
<accession>A0A9N9WT57</accession>
<evidence type="ECO:0000256" key="1">
    <source>
        <dbReference type="SAM" id="SignalP"/>
    </source>
</evidence>
<evidence type="ECO:0000313" key="3">
    <source>
        <dbReference type="Proteomes" id="UP001153620"/>
    </source>
</evidence>
<protein>
    <submittedName>
        <fullName evidence="2">Uncharacterized protein</fullName>
    </submittedName>
</protein>
<reference evidence="2" key="1">
    <citation type="submission" date="2022-01" db="EMBL/GenBank/DDBJ databases">
        <authorList>
            <person name="King R."/>
        </authorList>
    </citation>
    <scope>NUCLEOTIDE SEQUENCE</scope>
</reference>